<feature type="transmembrane region" description="Helical" evidence="5">
    <location>
        <begin position="145"/>
        <end position="167"/>
    </location>
</feature>
<feature type="domain" description="Yip1" evidence="6">
    <location>
        <begin position="24"/>
        <end position="240"/>
    </location>
</feature>
<keyword evidence="8" id="KW-1185">Reference proteome</keyword>
<evidence type="ECO:0000256" key="2">
    <source>
        <dbReference type="ARBA" id="ARBA00022692"/>
    </source>
</evidence>
<gene>
    <name evidence="7" type="ORF">GCM10011507_25200</name>
</gene>
<feature type="transmembrane region" description="Helical" evidence="5">
    <location>
        <begin position="41"/>
        <end position="60"/>
    </location>
</feature>
<dbReference type="GO" id="GO:0016020">
    <property type="term" value="C:membrane"/>
    <property type="evidence" value="ECO:0007669"/>
    <property type="project" value="UniProtKB-SubCell"/>
</dbReference>
<organism evidence="7 8">
    <name type="scientific">Edaphobacter acidisoli</name>
    <dbReference type="NCBI Taxonomy" id="2040573"/>
    <lineage>
        <taxon>Bacteria</taxon>
        <taxon>Pseudomonadati</taxon>
        <taxon>Acidobacteriota</taxon>
        <taxon>Terriglobia</taxon>
        <taxon>Terriglobales</taxon>
        <taxon>Acidobacteriaceae</taxon>
        <taxon>Edaphobacter</taxon>
    </lineage>
</organism>
<comment type="subcellular location">
    <subcellularLocation>
        <location evidence="1">Membrane</location>
        <topology evidence="1">Multi-pass membrane protein</topology>
    </subcellularLocation>
</comment>
<evidence type="ECO:0000256" key="5">
    <source>
        <dbReference type="SAM" id="Phobius"/>
    </source>
</evidence>
<protein>
    <recommendedName>
        <fullName evidence="6">Yip1 domain-containing protein</fullName>
    </recommendedName>
</protein>
<evidence type="ECO:0000259" key="6">
    <source>
        <dbReference type="Pfam" id="PF04893"/>
    </source>
</evidence>
<comment type="caution">
    <text evidence="7">The sequence shown here is derived from an EMBL/GenBank/DDBJ whole genome shotgun (WGS) entry which is preliminary data.</text>
</comment>
<keyword evidence="4 5" id="KW-0472">Membrane</keyword>
<feature type="transmembrane region" description="Helical" evidence="5">
    <location>
        <begin position="227"/>
        <end position="248"/>
    </location>
</feature>
<dbReference type="RefSeq" id="WP_188759581.1">
    <property type="nucleotide sequence ID" value="NZ_BMJB01000001.1"/>
</dbReference>
<keyword evidence="2 5" id="KW-0812">Transmembrane</keyword>
<dbReference type="Pfam" id="PF04893">
    <property type="entry name" value="Yip1"/>
    <property type="match status" value="1"/>
</dbReference>
<accession>A0A916RWG0</accession>
<dbReference type="InterPro" id="IPR006977">
    <property type="entry name" value="Yip1_dom"/>
</dbReference>
<reference evidence="7" key="1">
    <citation type="journal article" date="2014" name="Int. J. Syst. Evol. Microbiol.">
        <title>Complete genome sequence of Corynebacterium casei LMG S-19264T (=DSM 44701T), isolated from a smear-ripened cheese.</title>
        <authorList>
            <consortium name="US DOE Joint Genome Institute (JGI-PGF)"/>
            <person name="Walter F."/>
            <person name="Albersmeier A."/>
            <person name="Kalinowski J."/>
            <person name="Ruckert C."/>
        </authorList>
    </citation>
    <scope>NUCLEOTIDE SEQUENCE</scope>
    <source>
        <strain evidence="7">CGMCC 1.15447</strain>
    </source>
</reference>
<dbReference type="Proteomes" id="UP000648801">
    <property type="component" value="Unassembled WGS sequence"/>
</dbReference>
<dbReference type="EMBL" id="BMJB01000001">
    <property type="protein sequence ID" value="GGA72526.1"/>
    <property type="molecule type" value="Genomic_DNA"/>
</dbReference>
<evidence type="ECO:0000256" key="3">
    <source>
        <dbReference type="ARBA" id="ARBA00022989"/>
    </source>
</evidence>
<reference evidence="7" key="2">
    <citation type="submission" date="2020-09" db="EMBL/GenBank/DDBJ databases">
        <authorList>
            <person name="Sun Q."/>
            <person name="Zhou Y."/>
        </authorList>
    </citation>
    <scope>NUCLEOTIDE SEQUENCE</scope>
    <source>
        <strain evidence="7">CGMCC 1.15447</strain>
    </source>
</reference>
<feature type="transmembrane region" description="Helical" evidence="5">
    <location>
        <begin position="110"/>
        <end position="133"/>
    </location>
</feature>
<evidence type="ECO:0000313" key="7">
    <source>
        <dbReference type="EMBL" id="GGA72526.1"/>
    </source>
</evidence>
<keyword evidence="3 5" id="KW-1133">Transmembrane helix</keyword>
<dbReference type="AlphaFoldDB" id="A0A916RWG0"/>
<name>A0A916RWG0_9BACT</name>
<proteinExistence type="predicted"/>
<evidence type="ECO:0000313" key="8">
    <source>
        <dbReference type="Proteomes" id="UP000648801"/>
    </source>
</evidence>
<feature type="transmembrane region" description="Helical" evidence="5">
    <location>
        <begin position="196"/>
        <end position="220"/>
    </location>
</feature>
<sequence>MSDEFVVDGQAQSTGLSQVERVVDTFIAPSKTFTDILRSRSVWFPILLTIIFSLAVAVTMQKRVGFDQMYQTSLAQRPAQQAQMDSLPPDQRASRMKIGVAFTEGITYGYWAFGLIFAAIASLVLWGSFSFLAGAKTSFSEMFAVWIYSGLTGLVGAVLIIVMLVIVGGENFNPQSPIGTNLGYYLSADSSQWLKALLGSFDLLVFWFMALLIIGTSIVAKVKRSTAAAIIIGWWVLIVIIKTGFAVMM</sequence>
<evidence type="ECO:0000256" key="1">
    <source>
        <dbReference type="ARBA" id="ARBA00004141"/>
    </source>
</evidence>
<evidence type="ECO:0000256" key="4">
    <source>
        <dbReference type="ARBA" id="ARBA00023136"/>
    </source>
</evidence>